<dbReference type="Pfam" id="PF13510">
    <property type="entry name" value="Fer2_4"/>
    <property type="match status" value="1"/>
</dbReference>
<dbReference type="InterPro" id="IPR036010">
    <property type="entry name" value="2Fe-2S_ferredoxin-like_sf"/>
</dbReference>
<feature type="domain" description="FAD/NAD(P)-binding" evidence="2">
    <location>
        <begin position="163"/>
        <end position="335"/>
    </location>
</feature>
<gene>
    <name evidence="3" type="ORF">AMPC_29420</name>
</gene>
<protein>
    <submittedName>
        <fullName evidence="3">Sarcosine oxidase subunit alpha</fullName>
    </submittedName>
</protein>
<accession>A0ABN6N9F7</accession>
<dbReference type="SUPFAM" id="SSF54292">
    <property type="entry name" value="2Fe-2S ferredoxin-like"/>
    <property type="match status" value="1"/>
</dbReference>
<dbReference type="PROSITE" id="PS00197">
    <property type="entry name" value="2FE2S_FER_1"/>
    <property type="match status" value="1"/>
</dbReference>
<dbReference type="Gene3D" id="3.10.20.440">
    <property type="entry name" value="2Fe-2S iron-sulphur cluster binding domain, sarcosine oxidase, alpha subunit, N-terminal domain"/>
    <property type="match status" value="1"/>
</dbReference>
<dbReference type="PANTHER" id="PTHR42949:SF3">
    <property type="entry name" value="ANAEROBIC GLYCEROL-3-PHOSPHATE DEHYDROGENASE SUBUNIT B"/>
    <property type="match status" value="1"/>
</dbReference>
<dbReference type="CDD" id="cd00207">
    <property type="entry name" value="fer2"/>
    <property type="match status" value="1"/>
</dbReference>
<name>A0ABN6N9F7_9BACT</name>
<dbReference type="Proteomes" id="UP001162734">
    <property type="component" value="Chromosome"/>
</dbReference>
<dbReference type="Pfam" id="PF07992">
    <property type="entry name" value="Pyr_redox_2"/>
    <property type="match status" value="1"/>
</dbReference>
<dbReference type="PRINTS" id="PR00368">
    <property type="entry name" value="FADPNR"/>
</dbReference>
<dbReference type="InterPro" id="IPR051691">
    <property type="entry name" value="Metab_Enz_Cyan_OpOx_G3PDH"/>
</dbReference>
<proteinExistence type="predicted"/>
<dbReference type="InterPro" id="IPR036188">
    <property type="entry name" value="FAD/NAD-bd_sf"/>
</dbReference>
<dbReference type="SUPFAM" id="SSF51905">
    <property type="entry name" value="FAD/NAD(P)-binding domain"/>
    <property type="match status" value="1"/>
</dbReference>
<evidence type="ECO:0000259" key="2">
    <source>
        <dbReference type="Pfam" id="PF07992"/>
    </source>
</evidence>
<evidence type="ECO:0000313" key="4">
    <source>
        <dbReference type="Proteomes" id="UP001162734"/>
    </source>
</evidence>
<sequence>MLRREMGRLNERFAPDCTILVDGHRVPARAGERVTSALIAAGRPLLSRSPKYHRPRGPFCLAGSCASCLVRVDGVPNVRACETPCRDGMRIETQNAVGGASHDLLGAIDWLLPKGIDHHKMATWNQLANRVAVKASRQLAGLGLLPDEVPAPWPAASDERFEALVVGSGPAGLGAALALARAGKKVLLAEREPALGGRLRCRLGLPGDPELAWAAEVAEAVRRAGGEVATGAAVIGLYPGQEGTQAAVVQRGEPSRMRRILAPRVVLGSGSWIQRPVFERNDLPGIHAARSLAVLLAEEGVTPGERLAVLGKGPEAAAVAKRFSQAGLKVELVEGEVARARGRSRISGLTLVDGGEVSCDALAVATDRMPAAELARACGATLALDAATGAFRVKPGEAGRIAPGIHAAGEVTGPCSAAEAAEAGRVAGEAVARG</sequence>
<dbReference type="Gene3D" id="3.50.50.60">
    <property type="entry name" value="FAD/NAD(P)-binding domain"/>
    <property type="match status" value="2"/>
</dbReference>
<dbReference type="PRINTS" id="PR00411">
    <property type="entry name" value="PNDRDTASEI"/>
</dbReference>
<organism evidence="3 4">
    <name type="scientific">Anaeromyxobacter paludicola</name>
    <dbReference type="NCBI Taxonomy" id="2918171"/>
    <lineage>
        <taxon>Bacteria</taxon>
        <taxon>Pseudomonadati</taxon>
        <taxon>Myxococcota</taxon>
        <taxon>Myxococcia</taxon>
        <taxon>Myxococcales</taxon>
        <taxon>Cystobacterineae</taxon>
        <taxon>Anaeromyxobacteraceae</taxon>
        <taxon>Anaeromyxobacter</taxon>
    </lineage>
</organism>
<dbReference type="InterPro" id="IPR042204">
    <property type="entry name" value="2Fe-2S-bd_N"/>
</dbReference>
<dbReference type="InterPro" id="IPR023753">
    <property type="entry name" value="FAD/NAD-binding_dom"/>
</dbReference>
<dbReference type="PANTHER" id="PTHR42949">
    <property type="entry name" value="ANAEROBIC GLYCEROL-3-PHOSPHATE DEHYDROGENASE SUBUNIT B"/>
    <property type="match status" value="1"/>
</dbReference>
<dbReference type="InterPro" id="IPR001041">
    <property type="entry name" value="2Fe-2S_ferredoxin-type"/>
</dbReference>
<keyword evidence="4" id="KW-1185">Reference proteome</keyword>
<evidence type="ECO:0000313" key="3">
    <source>
        <dbReference type="EMBL" id="BDG09829.1"/>
    </source>
</evidence>
<reference evidence="4" key="1">
    <citation type="journal article" date="2022" name="Int. J. Syst. Evol. Microbiol.">
        <title>Anaeromyxobacter oryzae sp. nov., Anaeromyxobacter diazotrophicus sp. nov. and Anaeromyxobacter paludicola sp. nov., isolated from paddy soils.</title>
        <authorList>
            <person name="Itoh H."/>
            <person name="Xu Z."/>
            <person name="Mise K."/>
            <person name="Masuda Y."/>
            <person name="Ushijima N."/>
            <person name="Hayakawa C."/>
            <person name="Shiratori Y."/>
            <person name="Senoo K."/>
        </authorList>
    </citation>
    <scope>NUCLEOTIDE SEQUENCE [LARGE SCALE GENOMIC DNA]</scope>
    <source>
        <strain evidence="4">Red630</strain>
    </source>
</reference>
<keyword evidence="1" id="KW-0560">Oxidoreductase</keyword>
<evidence type="ECO:0000256" key="1">
    <source>
        <dbReference type="ARBA" id="ARBA00023002"/>
    </source>
</evidence>
<dbReference type="EMBL" id="AP025592">
    <property type="protein sequence ID" value="BDG09829.1"/>
    <property type="molecule type" value="Genomic_DNA"/>
</dbReference>
<dbReference type="InterPro" id="IPR006058">
    <property type="entry name" value="2Fe2S_fd_BS"/>
</dbReference>